<evidence type="ECO:0000313" key="1">
    <source>
        <dbReference type="EMBL" id="CAG9171146.1"/>
    </source>
</evidence>
<proteinExistence type="predicted"/>
<gene>
    <name evidence="1" type="ORF">LMG32289_02263</name>
</gene>
<dbReference type="Proteomes" id="UP000706525">
    <property type="component" value="Unassembled WGS sequence"/>
</dbReference>
<name>A0ABN7YG99_9BURK</name>
<reference evidence="1 2" key="1">
    <citation type="submission" date="2021-08" db="EMBL/GenBank/DDBJ databases">
        <authorList>
            <person name="Peeters C."/>
        </authorList>
    </citation>
    <scope>NUCLEOTIDE SEQUENCE [LARGE SCALE GENOMIC DNA]</scope>
    <source>
        <strain evidence="1 2">LMG 32289</strain>
    </source>
</reference>
<accession>A0ABN7YG99</accession>
<keyword evidence="2" id="KW-1185">Reference proteome</keyword>
<comment type="caution">
    <text evidence="1">The sequence shown here is derived from an EMBL/GenBank/DDBJ whole genome shotgun (WGS) entry which is preliminary data.</text>
</comment>
<sequence length="212" mass="23706">MNQRFFTNAMLAGGLAIGLAGCKPAAPTTDTFTRVLQQHIDSHAELCIGRHAWPLDVPDVPERATLRDYVQMNALEHAGLVTHESGMTMTRDLHNGTSDTVPAWRYTLTDIGRTFFRAHPETANAHVTGQPDLCYGKIHLQQVRKWTPIQRDADAQRDITTVTYTYTIDAAPWTHDEAVQRAFPVLARVVNGSGKDELRQDMMDSPNGWVVR</sequence>
<dbReference type="PROSITE" id="PS51257">
    <property type="entry name" value="PROKAR_LIPOPROTEIN"/>
    <property type="match status" value="1"/>
</dbReference>
<evidence type="ECO:0008006" key="3">
    <source>
        <dbReference type="Google" id="ProtNLM"/>
    </source>
</evidence>
<dbReference type="RefSeq" id="WP_223987638.1">
    <property type="nucleotide sequence ID" value="NZ_CAJZAG010000004.1"/>
</dbReference>
<evidence type="ECO:0000313" key="2">
    <source>
        <dbReference type="Proteomes" id="UP000706525"/>
    </source>
</evidence>
<protein>
    <recommendedName>
        <fullName evidence="3">Lipoprotein</fullName>
    </recommendedName>
</protein>
<dbReference type="EMBL" id="CAJZAG010000004">
    <property type="protein sequence ID" value="CAG9171146.1"/>
    <property type="molecule type" value="Genomic_DNA"/>
</dbReference>
<organism evidence="1 2">
    <name type="scientific">Cupriavidus pampae</name>
    <dbReference type="NCBI Taxonomy" id="659251"/>
    <lineage>
        <taxon>Bacteria</taxon>
        <taxon>Pseudomonadati</taxon>
        <taxon>Pseudomonadota</taxon>
        <taxon>Betaproteobacteria</taxon>
        <taxon>Burkholderiales</taxon>
        <taxon>Burkholderiaceae</taxon>
        <taxon>Cupriavidus</taxon>
    </lineage>
</organism>